<protein>
    <submittedName>
        <fullName evidence="1">Uncharacterized protein</fullName>
    </submittedName>
</protein>
<dbReference type="RefSeq" id="XP_037144999.1">
    <property type="nucleotide sequence ID" value="XM_037289104.1"/>
</dbReference>
<dbReference type="KEGG" id="zmk:HG535_0E03560"/>
<dbReference type="AlphaFoldDB" id="A0A7H9B649"/>
<dbReference type="EMBL" id="CP058608">
    <property type="protein sequence ID" value="QLG73272.1"/>
    <property type="molecule type" value="Genomic_DNA"/>
</dbReference>
<dbReference type="OrthoDB" id="4053204at2759"/>
<dbReference type="GeneID" id="59237014"/>
<organism evidence="1 2">
    <name type="scientific">Zygotorulaspora mrakii</name>
    <name type="common">Zygosaccharomyces mrakii</name>
    <dbReference type="NCBI Taxonomy" id="42260"/>
    <lineage>
        <taxon>Eukaryota</taxon>
        <taxon>Fungi</taxon>
        <taxon>Dikarya</taxon>
        <taxon>Ascomycota</taxon>
        <taxon>Saccharomycotina</taxon>
        <taxon>Saccharomycetes</taxon>
        <taxon>Saccharomycetales</taxon>
        <taxon>Saccharomycetaceae</taxon>
        <taxon>Zygotorulaspora</taxon>
    </lineage>
</organism>
<gene>
    <name evidence="1" type="ORF">HG535_0E03560</name>
</gene>
<proteinExistence type="predicted"/>
<dbReference type="Proteomes" id="UP000509704">
    <property type="component" value="Chromosome 5"/>
</dbReference>
<evidence type="ECO:0000313" key="2">
    <source>
        <dbReference type="Proteomes" id="UP000509704"/>
    </source>
</evidence>
<evidence type="ECO:0000313" key="1">
    <source>
        <dbReference type="EMBL" id="QLG73272.1"/>
    </source>
</evidence>
<keyword evidence="2" id="KW-1185">Reference proteome</keyword>
<accession>A0A7H9B649</accession>
<sequence length="157" mass="18605">MNTRPKIYSYLKSMQELSKEKSLKRKKYIGLTYLEYCKLPSTLQDEYLTWNQKQFQIERERIQLERQGGVEGLAKKKGMQEVDFFNRVTTWSYLHAYTPQYKIKDKKSLIFDMFNSNPIGDPYSIACSDFRNGQLINIQKKTHKDSLSLISSLLRIK</sequence>
<reference evidence="1 2" key="1">
    <citation type="submission" date="2020-07" db="EMBL/GenBank/DDBJ databases">
        <title>The yeast mating-type switching endonuclease HO is a domesticated member of an unorthodox homing genetic element family.</title>
        <authorList>
            <person name="Coughlan A.Y."/>
            <person name="Lombardi L."/>
            <person name="Braun-Galleani S."/>
            <person name="Martos A.R."/>
            <person name="Galeote V."/>
            <person name="Bigey F."/>
            <person name="Dequin S."/>
            <person name="Byrne K.P."/>
            <person name="Wolfe K.H."/>
        </authorList>
    </citation>
    <scope>NUCLEOTIDE SEQUENCE [LARGE SCALE GENOMIC DNA]</scope>
    <source>
        <strain evidence="1 2">NRRL Y-6702</strain>
    </source>
</reference>
<name>A0A7H9B649_ZYGMR</name>